<comment type="caution">
    <text evidence="8">The sequence shown here is derived from an EMBL/GenBank/DDBJ whole genome shotgun (WGS) entry which is preliminary data.</text>
</comment>
<evidence type="ECO:0000256" key="1">
    <source>
        <dbReference type="ARBA" id="ARBA00004926"/>
    </source>
</evidence>
<dbReference type="RefSeq" id="WP_075818983.1">
    <property type="nucleotide sequence ID" value="NZ_CAJUTZ010000014.1"/>
</dbReference>
<organism evidence="8 9">
    <name type="scientific">Ileibacterium valens</name>
    <dbReference type="NCBI Taxonomy" id="1862668"/>
    <lineage>
        <taxon>Bacteria</taxon>
        <taxon>Bacillati</taxon>
        <taxon>Bacillota</taxon>
        <taxon>Erysipelotrichia</taxon>
        <taxon>Erysipelotrichales</taxon>
        <taxon>Erysipelotrichaceae</taxon>
        <taxon>Ileibacterium</taxon>
    </lineage>
</organism>
<name>A0A1U7NGP3_9FIRM</name>
<dbReference type="InterPro" id="IPR010551">
    <property type="entry name" value="G6P_isomerase_prok"/>
</dbReference>
<evidence type="ECO:0000256" key="3">
    <source>
        <dbReference type="ARBA" id="ARBA00011952"/>
    </source>
</evidence>
<sequence length="208" mass="23766">MKQAEHKIPVTKAQLHQHWQQRMEGDNLTNKIVRIKDADYFDTTDPNLDPEQIIYEVTLKESSPETGHLHWGHIILNPGKINDEYFMTRGHYHVNDHTEEYILCMGGYGFLMYLDKDGNCWCEEMEEGSLHHIPAGVGRRIINLDDQPLHLSFCVPADSGTQEFDFEGGVFPCRIFDDNGEPAIRVDLPPVNDGEDESAAEIEALLKM</sequence>
<dbReference type="GO" id="GO:0004347">
    <property type="term" value="F:glucose-6-phosphate isomerase activity"/>
    <property type="evidence" value="ECO:0007669"/>
    <property type="project" value="UniProtKB-EC"/>
</dbReference>
<keyword evidence="9" id="KW-1185">Reference proteome</keyword>
<dbReference type="AlphaFoldDB" id="A0A1U7NGP3"/>
<comment type="catalytic activity">
    <reaction evidence="6">
        <text>alpha-D-glucose 6-phosphate = beta-D-fructose 6-phosphate</text>
        <dbReference type="Rhea" id="RHEA:11816"/>
        <dbReference type="ChEBI" id="CHEBI:57634"/>
        <dbReference type="ChEBI" id="CHEBI:58225"/>
        <dbReference type="EC" id="5.3.1.9"/>
    </reaction>
</comment>
<evidence type="ECO:0000259" key="7">
    <source>
        <dbReference type="Pfam" id="PF06560"/>
    </source>
</evidence>
<dbReference type="EMBL" id="MPJW01000108">
    <property type="protein sequence ID" value="OLU40408.1"/>
    <property type="molecule type" value="Genomic_DNA"/>
</dbReference>
<dbReference type="UniPathway" id="UPA00109">
    <property type="reaction ID" value="UER00181"/>
</dbReference>
<dbReference type="OrthoDB" id="5592106at2"/>
<comment type="similarity">
    <text evidence="2">Belongs to the archaeal-type GPI family.</text>
</comment>
<comment type="pathway">
    <text evidence="1">Carbohydrate degradation; glycolysis; D-glyceraldehyde 3-phosphate and glycerone phosphate from D-glucose: step 2/4.</text>
</comment>
<dbReference type="InterPro" id="IPR011051">
    <property type="entry name" value="RmlC_Cupin_sf"/>
</dbReference>
<dbReference type="Proteomes" id="UP000186341">
    <property type="component" value="Unassembled WGS sequence"/>
</dbReference>
<reference evidence="8 9" key="1">
    <citation type="submission" date="2016-11" db="EMBL/GenBank/DDBJ databases">
        <title>Description of two novel members of the family Erysipelotrichaceae: Ileibacterium lipovorans gen. nov., sp. nov. and Dubosiella newyorkensis, gen. nov., sp. nov.</title>
        <authorList>
            <person name="Cox L.M."/>
            <person name="Sohn J."/>
            <person name="Tyrrell K.L."/>
            <person name="Citron D.M."/>
            <person name="Lawson P.A."/>
            <person name="Patel N.B."/>
            <person name="Iizumi T."/>
            <person name="Perez-Perez G.I."/>
            <person name="Goldstein E.J."/>
            <person name="Blaser M.J."/>
        </authorList>
    </citation>
    <scope>NUCLEOTIDE SEQUENCE [LARGE SCALE GENOMIC DNA]</scope>
    <source>
        <strain evidence="8 9">NYU-BL-A3</strain>
    </source>
</reference>
<evidence type="ECO:0000313" key="8">
    <source>
        <dbReference type="EMBL" id="OLU40408.1"/>
    </source>
</evidence>
<dbReference type="GO" id="GO:0005737">
    <property type="term" value="C:cytoplasm"/>
    <property type="evidence" value="ECO:0007669"/>
    <property type="project" value="InterPro"/>
</dbReference>
<evidence type="ECO:0000313" key="9">
    <source>
        <dbReference type="Proteomes" id="UP000186341"/>
    </source>
</evidence>
<protein>
    <recommendedName>
        <fullName evidence="3">glucose-6-phosphate isomerase</fullName>
        <ecNumber evidence="3">5.3.1.9</ecNumber>
    </recommendedName>
</protein>
<evidence type="ECO:0000256" key="2">
    <source>
        <dbReference type="ARBA" id="ARBA00006542"/>
    </source>
</evidence>
<dbReference type="GO" id="GO:0006096">
    <property type="term" value="P:glycolytic process"/>
    <property type="evidence" value="ECO:0007669"/>
    <property type="project" value="UniProtKB-UniPathway"/>
</dbReference>
<dbReference type="Gene3D" id="2.60.120.10">
    <property type="entry name" value="Jelly Rolls"/>
    <property type="match status" value="1"/>
</dbReference>
<dbReference type="GeneID" id="82202594"/>
<dbReference type="Pfam" id="PF06560">
    <property type="entry name" value="GPI"/>
    <property type="match status" value="1"/>
</dbReference>
<gene>
    <name evidence="8" type="ORF">BO222_05120</name>
</gene>
<evidence type="ECO:0000256" key="4">
    <source>
        <dbReference type="ARBA" id="ARBA00022432"/>
    </source>
</evidence>
<dbReference type="EC" id="5.3.1.9" evidence="3"/>
<dbReference type="InterPro" id="IPR014710">
    <property type="entry name" value="RmlC-like_jellyroll"/>
</dbReference>
<evidence type="ECO:0000256" key="6">
    <source>
        <dbReference type="ARBA" id="ARBA00029321"/>
    </source>
</evidence>
<keyword evidence="4" id="KW-0312">Gluconeogenesis</keyword>
<accession>A0A1U7NGP3</accession>
<keyword evidence="5" id="KW-0324">Glycolysis</keyword>
<dbReference type="GO" id="GO:0006094">
    <property type="term" value="P:gluconeogenesis"/>
    <property type="evidence" value="ECO:0007669"/>
    <property type="project" value="UniProtKB-KW"/>
</dbReference>
<dbReference type="SUPFAM" id="SSF51182">
    <property type="entry name" value="RmlC-like cupins"/>
    <property type="match status" value="1"/>
</dbReference>
<evidence type="ECO:0000256" key="5">
    <source>
        <dbReference type="ARBA" id="ARBA00023152"/>
    </source>
</evidence>
<proteinExistence type="inferred from homology"/>
<feature type="domain" description="Glucose-6-phosphate isomerase prokaryote" evidence="7">
    <location>
        <begin position="52"/>
        <end position="165"/>
    </location>
</feature>